<feature type="compositionally biased region" description="Basic and acidic residues" evidence="1">
    <location>
        <begin position="62"/>
        <end position="71"/>
    </location>
</feature>
<feature type="signal peptide" evidence="2">
    <location>
        <begin position="1"/>
        <end position="20"/>
    </location>
</feature>
<feature type="region of interest" description="Disordered" evidence="1">
    <location>
        <begin position="19"/>
        <end position="71"/>
    </location>
</feature>
<name>D9HQC7_9NEOP</name>
<accession>D9HQC7</accession>
<sequence length="71" mass="7412">MKIVFIVAIFAFVAVQLSHSKPTPDDDNKDAGGDHVSVDAGQPAEEVKSAPSEVASAAPVEDVIHAEEKKA</sequence>
<dbReference type="EMBL" id="HM023882">
    <property type="protein sequence ID" value="ADI99227.1"/>
    <property type="molecule type" value="mRNA"/>
</dbReference>
<feature type="compositionally biased region" description="Low complexity" evidence="1">
    <location>
        <begin position="49"/>
        <end position="61"/>
    </location>
</feature>
<proteinExistence type="evidence at transcript level"/>
<feature type="compositionally biased region" description="Basic and acidic residues" evidence="1">
    <location>
        <begin position="22"/>
        <end position="37"/>
    </location>
</feature>
<feature type="chain" id="PRO_5003125246" evidence="2">
    <location>
        <begin position="21"/>
        <end position="71"/>
    </location>
</feature>
<evidence type="ECO:0000313" key="3">
    <source>
        <dbReference type="EMBL" id="ADI99227.1"/>
    </source>
</evidence>
<evidence type="ECO:0000256" key="1">
    <source>
        <dbReference type="SAM" id="MobiDB-lite"/>
    </source>
</evidence>
<protein>
    <submittedName>
        <fullName evidence="3">Seminal fluid protein HACP018</fullName>
    </submittedName>
</protein>
<organism evidence="3">
    <name type="scientific">Heliconius hewitsoni</name>
    <dbReference type="NCBI Taxonomy" id="33426"/>
    <lineage>
        <taxon>Eukaryota</taxon>
        <taxon>Metazoa</taxon>
        <taxon>Ecdysozoa</taxon>
        <taxon>Arthropoda</taxon>
        <taxon>Hexapoda</taxon>
        <taxon>Insecta</taxon>
        <taxon>Pterygota</taxon>
        <taxon>Neoptera</taxon>
        <taxon>Endopterygota</taxon>
        <taxon>Lepidoptera</taxon>
        <taxon>Glossata</taxon>
        <taxon>Ditrysia</taxon>
        <taxon>Papilionoidea</taxon>
        <taxon>Nymphalidae</taxon>
        <taxon>Heliconiinae</taxon>
        <taxon>Heliconiini</taxon>
        <taxon>Heliconius</taxon>
    </lineage>
</organism>
<evidence type="ECO:0000256" key="2">
    <source>
        <dbReference type="SAM" id="SignalP"/>
    </source>
</evidence>
<dbReference type="AlphaFoldDB" id="D9HQC7"/>
<feature type="non-terminal residue" evidence="3">
    <location>
        <position position="71"/>
    </location>
</feature>
<reference evidence="3" key="1">
    <citation type="journal article" date="2010" name="Mol. Biol. Evol.">
        <title>Combined EST and proteomic analysis identifies rapidly evolving seminal fluid proteins in Heliconius butterflies.</title>
        <authorList>
            <person name="Walters J.R."/>
            <person name="Harrison R.G."/>
        </authorList>
    </citation>
    <scope>NUCLEOTIDE SEQUENCE</scope>
</reference>
<keyword evidence="2" id="KW-0732">Signal</keyword>